<keyword evidence="1" id="KW-0805">Transcription regulation</keyword>
<dbReference type="PANTHER" id="PTHR38445">
    <property type="entry name" value="HTH-TYPE TRANSCRIPTIONAL REPRESSOR YTRA"/>
    <property type="match status" value="1"/>
</dbReference>
<dbReference type="InterPro" id="IPR000524">
    <property type="entry name" value="Tscrpt_reg_HTH_GntR"/>
</dbReference>
<dbReference type="GO" id="GO:0003677">
    <property type="term" value="F:DNA binding"/>
    <property type="evidence" value="ECO:0007669"/>
    <property type="project" value="UniProtKB-KW"/>
</dbReference>
<dbReference type="Gene3D" id="1.10.10.10">
    <property type="entry name" value="Winged helix-like DNA-binding domain superfamily/Winged helix DNA-binding domain"/>
    <property type="match status" value="1"/>
</dbReference>
<keyword evidence="6" id="KW-1185">Reference proteome</keyword>
<evidence type="ECO:0000313" key="5">
    <source>
        <dbReference type="EMBL" id="SDO29062.1"/>
    </source>
</evidence>
<reference evidence="6" key="1">
    <citation type="submission" date="2016-10" db="EMBL/GenBank/DDBJ databases">
        <authorList>
            <person name="Varghese N."/>
            <person name="Submissions S."/>
        </authorList>
    </citation>
    <scope>NUCLEOTIDE SEQUENCE [LARGE SCALE GENOMIC DNA]</scope>
    <source>
        <strain evidence="6">CGMCC 1.10369</strain>
    </source>
</reference>
<name>A0A1H0ICE6_9BACI</name>
<organism evidence="5 6">
    <name type="scientific">Alkalicoccus daliensis</name>
    <dbReference type="NCBI Taxonomy" id="745820"/>
    <lineage>
        <taxon>Bacteria</taxon>
        <taxon>Bacillati</taxon>
        <taxon>Bacillota</taxon>
        <taxon>Bacilli</taxon>
        <taxon>Bacillales</taxon>
        <taxon>Bacillaceae</taxon>
        <taxon>Alkalicoccus</taxon>
    </lineage>
</organism>
<dbReference type="AlphaFoldDB" id="A0A1H0ICE6"/>
<dbReference type="STRING" id="745820.SAMN04488053_11088"/>
<evidence type="ECO:0000259" key="4">
    <source>
        <dbReference type="PROSITE" id="PS50949"/>
    </source>
</evidence>
<accession>A0A1H0ICE6</accession>
<evidence type="ECO:0000313" key="6">
    <source>
        <dbReference type="Proteomes" id="UP000198778"/>
    </source>
</evidence>
<evidence type="ECO:0000256" key="3">
    <source>
        <dbReference type="ARBA" id="ARBA00023163"/>
    </source>
</evidence>
<dbReference type="OrthoDB" id="9801546at2"/>
<protein>
    <submittedName>
        <fullName evidence="5">GntR family transcriptional regulator</fullName>
    </submittedName>
</protein>
<dbReference type="Pfam" id="PF00392">
    <property type="entry name" value="GntR"/>
    <property type="match status" value="1"/>
</dbReference>
<feature type="domain" description="HTH gntR-type" evidence="4">
    <location>
        <begin position="11"/>
        <end position="79"/>
    </location>
</feature>
<dbReference type="Proteomes" id="UP000198778">
    <property type="component" value="Unassembled WGS sequence"/>
</dbReference>
<gene>
    <name evidence="5" type="ORF">SAMN04488053_11088</name>
</gene>
<dbReference type="PROSITE" id="PS50949">
    <property type="entry name" value="HTH_GNTR"/>
    <property type="match status" value="1"/>
</dbReference>
<evidence type="ECO:0000256" key="2">
    <source>
        <dbReference type="ARBA" id="ARBA00023125"/>
    </source>
</evidence>
<keyword evidence="3" id="KW-0804">Transcription</keyword>
<dbReference type="SMART" id="SM00345">
    <property type="entry name" value="HTH_GNTR"/>
    <property type="match status" value="1"/>
</dbReference>
<dbReference type="GO" id="GO:0003700">
    <property type="term" value="F:DNA-binding transcription factor activity"/>
    <property type="evidence" value="ECO:0007669"/>
    <property type="project" value="InterPro"/>
</dbReference>
<evidence type="ECO:0000256" key="1">
    <source>
        <dbReference type="ARBA" id="ARBA00023015"/>
    </source>
</evidence>
<dbReference type="InterPro" id="IPR036390">
    <property type="entry name" value="WH_DNA-bd_sf"/>
</dbReference>
<keyword evidence="2" id="KW-0238">DNA-binding</keyword>
<dbReference type="RefSeq" id="WP_090843577.1">
    <property type="nucleotide sequence ID" value="NZ_FNIL01000010.1"/>
</dbReference>
<dbReference type="InterPro" id="IPR036388">
    <property type="entry name" value="WH-like_DNA-bd_sf"/>
</dbReference>
<proteinExistence type="predicted"/>
<dbReference type="SUPFAM" id="SSF46785">
    <property type="entry name" value="Winged helix' DNA-binding domain"/>
    <property type="match status" value="1"/>
</dbReference>
<dbReference type="CDD" id="cd07377">
    <property type="entry name" value="WHTH_GntR"/>
    <property type="match status" value="1"/>
</dbReference>
<dbReference type="PANTHER" id="PTHR38445:SF9">
    <property type="entry name" value="HTH-TYPE TRANSCRIPTIONAL REPRESSOR YTRA"/>
    <property type="match status" value="1"/>
</dbReference>
<sequence>MYFHIDPKSSIPLYEQIVNQVKDLTIRGLLHPGEKLPSVRELSSKMVINPNTVSKAYQELERMGLLVTVQGKGTFIADKTENTVTQREKDKLYKEMRKTTIDCIYAGLSKEEIITWINDCFSGKEGKEDGS</sequence>
<dbReference type="EMBL" id="FNIL01000010">
    <property type="protein sequence ID" value="SDO29062.1"/>
    <property type="molecule type" value="Genomic_DNA"/>
</dbReference>